<dbReference type="Gene3D" id="1.10.8.350">
    <property type="entry name" value="Bacterial muramidase"/>
    <property type="match status" value="1"/>
</dbReference>
<dbReference type="SUPFAM" id="SSF53955">
    <property type="entry name" value="Lysozyme-like"/>
    <property type="match status" value="1"/>
</dbReference>
<protein>
    <recommendedName>
        <fullName evidence="1">Transglycosylase SLT domain-containing protein</fullName>
    </recommendedName>
</protein>
<dbReference type="AlphaFoldDB" id="A0ABD1XNY0"/>
<organism evidence="2 3">
    <name type="scientific">Riccia fluitans</name>
    <dbReference type="NCBI Taxonomy" id="41844"/>
    <lineage>
        <taxon>Eukaryota</taxon>
        <taxon>Viridiplantae</taxon>
        <taxon>Streptophyta</taxon>
        <taxon>Embryophyta</taxon>
        <taxon>Marchantiophyta</taxon>
        <taxon>Marchantiopsida</taxon>
        <taxon>Marchantiidae</taxon>
        <taxon>Marchantiales</taxon>
        <taxon>Ricciaceae</taxon>
        <taxon>Riccia</taxon>
    </lineage>
</organism>
<dbReference type="EMBL" id="JBHFFA010000008">
    <property type="protein sequence ID" value="KAL2610652.1"/>
    <property type="molecule type" value="Genomic_DNA"/>
</dbReference>
<name>A0ABD1XNY0_9MARC</name>
<evidence type="ECO:0000259" key="1">
    <source>
        <dbReference type="Pfam" id="PF13406"/>
    </source>
</evidence>
<dbReference type="Proteomes" id="UP001605036">
    <property type="component" value="Unassembled WGS sequence"/>
</dbReference>
<dbReference type="Pfam" id="PF13406">
    <property type="entry name" value="SLT_2"/>
    <property type="match status" value="1"/>
</dbReference>
<comment type="caution">
    <text evidence="2">The sequence shown here is derived from an EMBL/GenBank/DDBJ whole genome shotgun (WGS) entry which is preliminary data.</text>
</comment>
<accession>A0ABD1XNY0</accession>
<evidence type="ECO:0000313" key="2">
    <source>
        <dbReference type="EMBL" id="KAL2610652.1"/>
    </source>
</evidence>
<proteinExistence type="predicted"/>
<reference evidence="2 3" key="1">
    <citation type="submission" date="2024-09" db="EMBL/GenBank/DDBJ databases">
        <title>Chromosome-scale assembly of Riccia fluitans.</title>
        <authorList>
            <person name="Paukszto L."/>
            <person name="Sawicki J."/>
            <person name="Karawczyk K."/>
            <person name="Piernik-Szablinska J."/>
            <person name="Szczecinska M."/>
            <person name="Mazdziarz M."/>
        </authorList>
    </citation>
    <scope>NUCLEOTIDE SEQUENCE [LARGE SCALE GENOMIC DNA]</scope>
    <source>
        <strain evidence="2">Rf_01</strain>
        <tissue evidence="2">Aerial parts of the thallus</tissue>
    </source>
</reference>
<evidence type="ECO:0000313" key="3">
    <source>
        <dbReference type="Proteomes" id="UP001605036"/>
    </source>
</evidence>
<sequence length="89" mass="10040">MRGRGGPLRGSWAGAMGQCQFLPSSFRQMQLNMTEMAEEVGFRRNSCGDLFSLVVYAMLFHMVKRLLDISASNNSFLGNWLRLCSRCTP</sequence>
<feature type="domain" description="Transglycosylase SLT" evidence="1">
    <location>
        <begin position="8"/>
        <end position="29"/>
    </location>
</feature>
<gene>
    <name evidence="2" type="ORF">R1flu_029225</name>
</gene>
<dbReference type="InterPro" id="IPR023346">
    <property type="entry name" value="Lysozyme-like_dom_sf"/>
</dbReference>
<keyword evidence="3" id="KW-1185">Reference proteome</keyword>
<dbReference type="InterPro" id="IPR031304">
    <property type="entry name" value="SLT_2"/>
</dbReference>